<dbReference type="GeneID" id="136809036"/>
<evidence type="ECO:0000256" key="4">
    <source>
        <dbReference type="ARBA" id="ARBA00022692"/>
    </source>
</evidence>
<feature type="transmembrane region" description="Helical" evidence="13">
    <location>
        <begin position="195"/>
        <end position="218"/>
    </location>
</feature>
<evidence type="ECO:0000256" key="9">
    <source>
        <dbReference type="ARBA" id="ARBA00023136"/>
    </source>
</evidence>
<keyword evidence="3 11" id="KW-0633">Potassium transport</keyword>
<dbReference type="Gene3D" id="2.60.40.1400">
    <property type="entry name" value="G protein-activated inward rectifier potassium channel 1"/>
    <property type="match status" value="1"/>
</dbReference>
<evidence type="ECO:0000313" key="17">
    <source>
        <dbReference type="Proteomes" id="UP000594262"/>
    </source>
</evidence>
<keyword evidence="9 13" id="KW-0472">Membrane</keyword>
<keyword evidence="2 11" id="KW-0813">Transport</keyword>
<dbReference type="RefSeq" id="XP_066921712.1">
    <property type="nucleotide sequence ID" value="XM_067065611.1"/>
</dbReference>
<dbReference type="PRINTS" id="PR01320">
    <property type="entry name" value="KIRCHANNEL"/>
</dbReference>
<dbReference type="Gene3D" id="1.10.287.70">
    <property type="match status" value="1"/>
</dbReference>
<keyword evidence="4 11" id="KW-0812">Transmembrane</keyword>
<evidence type="ECO:0000256" key="11">
    <source>
        <dbReference type="RuleBase" id="RU003822"/>
    </source>
</evidence>
<evidence type="ECO:0000256" key="10">
    <source>
        <dbReference type="ARBA" id="ARBA00023303"/>
    </source>
</evidence>
<feature type="region of interest" description="Disordered" evidence="12">
    <location>
        <begin position="22"/>
        <end position="53"/>
    </location>
</feature>
<keyword evidence="8 11" id="KW-0406">Ion transport</keyword>
<keyword evidence="7 13" id="KW-1133">Transmembrane helix</keyword>
<dbReference type="InterPro" id="IPR014756">
    <property type="entry name" value="Ig_E-set"/>
</dbReference>
<evidence type="ECO:0000256" key="13">
    <source>
        <dbReference type="SAM" id="Phobius"/>
    </source>
</evidence>
<evidence type="ECO:0000256" key="5">
    <source>
        <dbReference type="ARBA" id="ARBA00022882"/>
    </source>
</evidence>
<feature type="domain" description="Potassium channel inwardly rectifying transmembrane" evidence="14">
    <location>
        <begin position="160"/>
        <end position="291"/>
    </location>
</feature>
<dbReference type="GO" id="GO:0005242">
    <property type="term" value="F:inward rectifier potassium channel activity"/>
    <property type="evidence" value="ECO:0007669"/>
    <property type="project" value="InterPro"/>
</dbReference>
<keyword evidence="10 11" id="KW-0407">Ion channel</keyword>
<dbReference type="Proteomes" id="UP000594262">
    <property type="component" value="Unplaced"/>
</dbReference>
<feature type="domain" description="Inward rectifier potassium channel C-terminal" evidence="15">
    <location>
        <begin position="299"/>
        <end position="473"/>
    </location>
</feature>
<dbReference type="AlphaFoldDB" id="A0A7M5WTF3"/>
<feature type="compositionally biased region" description="Basic and acidic residues" evidence="12">
    <location>
        <begin position="22"/>
        <end position="34"/>
    </location>
</feature>
<dbReference type="InterPro" id="IPR013518">
    <property type="entry name" value="K_chnl_inward-rec_Kir_cyto"/>
</dbReference>
<evidence type="ECO:0000256" key="12">
    <source>
        <dbReference type="SAM" id="MobiDB-lite"/>
    </source>
</evidence>
<dbReference type="FunFam" id="1.10.287.70:FF:000340">
    <property type="entry name" value="ATP-sensitive inward rectifier potassium channel 8"/>
    <property type="match status" value="1"/>
</dbReference>
<evidence type="ECO:0000256" key="7">
    <source>
        <dbReference type="ARBA" id="ARBA00022989"/>
    </source>
</evidence>
<dbReference type="GO" id="GO:0034765">
    <property type="term" value="P:regulation of monoatomic ion transmembrane transport"/>
    <property type="evidence" value="ECO:0007669"/>
    <property type="project" value="TreeGrafter"/>
</dbReference>
<evidence type="ECO:0000256" key="2">
    <source>
        <dbReference type="ARBA" id="ARBA00022448"/>
    </source>
</evidence>
<evidence type="ECO:0000256" key="6">
    <source>
        <dbReference type="ARBA" id="ARBA00022958"/>
    </source>
</evidence>
<feature type="transmembrane region" description="Helical" evidence="13">
    <location>
        <begin position="263"/>
        <end position="286"/>
    </location>
</feature>
<evidence type="ECO:0000256" key="3">
    <source>
        <dbReference type="ARBA" id="ARBA00022538"/>
    </source>
</evidence>
<comment type="subcellular location">
    <subcellularLocation>
        <location evidence="1 11">Membrane</location>
        <topology evidence="1 11">Multi-pass membrane protein</topology>
    </subcellularLocation>
</comment>
<dbReference type="Pfam" id="PF01007">
    <property type="entry name" value="IRK"/>
    <property type="match status" value="1"/>
</dbReference>
<evidence type="ECO:0000256" key="8">
    <source>
        <dbReference type="ARBA" id="ARBA00023065"/>
    </source>
</evidence>
<evidence type="ECO:0000313" key="16">
    <source>
        <dbReference type="EnsemblMetazoa" id="CLYHEMP012858.1"/>
    </source>
</evidence>
<dbReference type="GO" id="GO:0034702">
    <property type="term" value="C:monoatomic ion channel complex"/>
    <property type="evidence" value="ECO:0007669"/>
    <property type="project" value="UniProtKB-KW"/>
</dbReference>
<accession>A0A7M5WTF3</accession>
<dbReference type="InterPro" id="IPR041647">
    <property type="entry name" value="IRK_C"/>
</dbReference>
<dbReference type="SUPFAM" id="SSF81296">
    <property type="entry name" value="E set domains"/>
    <property type="match status" value="1"/>
</dbReference>
<name>A0A7M5WTF3_9CNID</name>
<protein>
    <submittedName>
        <fullName evidence="16">Uncharacterized protein</fullName>
    </submittedName>
</protein>
<evidence type="ECO:0000259" key="15">
    <source>
        <dbReference type="Pfam" id="PF17655"/>
    </source>
</evidence>
<dbReference type="InterPro" id="IPR016449">
    <property type="entry name" value="K_chnl_inward-rec_Kir"/>
</dbReference>
<dbReference type="PANTHER" id="PTHR11767:SF102">
    <property type="entry name" value="INWARDLY RECTIFYING POTASSIUM CHANNEL 1, ISOFORM F"/>
    <property type="match status" value="1"/>
</dbReference>
<organism evidence="16 17">
    <name type="scientific">Clytia hemisphaerica</name>
    <dbReference type="NCBI Taxonomy" id="252671"/>
    <lineage>
        <taxon>Eukaryota</taxon>
        <taxon>Metazoa</taxon>
        <taxon>Cnidaria</taxon>
        <taxon>Hydrozoa</taxon>
        <taxon>Hydroidolina</taxon>
        <taxon>Leptothecata</taxon>
        <taxon>Obeliida</taxon>
        <taxon>Clytiidae</taxon>
        <taxon>Clytia</taxon>
    </lineage>
</organism>
<reference evidence="16" key="1">
    <citation type="submission" date="2021-01" db="UniProtKB">
        <authorList>
            <consortium name="EnsemblMetazoa"/>
        </authorList>
    </citation>
    <scope>IDENTIFICATION</scope>
</reference>
<keyword evidence="17" id="KW-1185">Reference proteome</keyword>
<dbReference type="GO" id="GO:0005886">
    <property type="term" value="C:plasma membrane"/>
    <property type="evidence" value="ECO:0007669"/>
    <property type="project" value="TreeGrafter"/>
</dbReference>
<dbReference type="Pfam" id="PF17655">
    <property type="entry name" value="IRK_C"/>
    <property type="match status" value="1"/>
</dbReference>
<evidence type="ECO:0000256" key="1">
    <source>
        <dbReference type="ARBA" id="ARBA00004141"/>
    </source>
</evidence>
<dbReference type="EnsemblMetazoa" id="CLYHEMT012858.1">
    <property type="protein sequence ID" value="CLYHEMP012858.1"/>
    <property type="gene ID" value="CLYHEMG012858"/>
</dbReference>
<dbReference type="GO" id="GO:1990573">
    <property type="term" value="P:potassium ion import across plasma membrane"/>
    <property type="evidence" value="ECO:0007669"/>
    <property type="project" value="TreeGrafter"/>
</dbReference>
<feature type="compositionally biased region" description="Basic and acidic residues" evidence="12">
    <location>
        <begin position="41"/>
        <end position="53"/>
    </location>
</feature>
<dbReference type="OrthoDB" id="273257at2759"/>
<dbReference type="PANTHER" id="PTHR11767">
    <property type="entry name" value="INWARD RECTIFIER POTASSIUM CHANNEL"/>
    <property type="match status" value="1"/>
</dbReference>
<dbReference type="InterPro" id="IPR040445">
    <property type="entry name" value="Kir_TM"/>
</dbReference>
<proteinExistence type="inferred from homology"/>
<keyword evidence="5 11" id="KW-0851">Voltage-gated channel</keyword>
<keyword evidence="6 11" id="KW-0630">Potassium</keyword>
<feature type="region of interest" description="Disordered" evidence="12">
    <location>
        <begin position="484"/>
        <end position="505"/>
    </location>
</feature>
<dbReference type="SUPFAM" id="SSF81324">
    <property type="entry name" value="Voltage-gated potassium channels"/>
    <property type="match status" value="1"/>
</dbReference>
<comment type="similarity">
    <text evidence="11">Belongs to the inward rectifier-type potassium channel (TC 1.A.2.1) family.</text>
</comment>
<sequence>MVNLERDGLGKERLDHFFSYDGQKCADTEPDKNNNRNSRRLSRDSRRISRDSIKNKIDIESQIMPSSKEYQFLNGHSQINTGHESESEEYIDLRRDRYCNTPLRRRESLSNGSTCASNGGKKMSNLEGIKELLAYKRQRFQSMDSFESTVSLNSRSKRLVCKDGFVDIKYYNIPGYSSRFAKDFFHTLMDMKWRYITGLFTISFLLTWIVFGTTWFLIVYHRPDKKCLDNVDSWISAFLFSIETQTTIGYGGRAVTPNCPEGVFLLVIQTIVGMFVNCAMLGLLFAKLARPKNRGKTTMFSKRAVVTVRDGHLCLMFRYVDMRHRRLLDTNMRCVIIRPKLTDEGEFIPIDMADLKLTIDFQQEEYSMRLFPLFPLTIIHVIDEKSPLYAMSKTQLEQAEFEIIPILEGTVPTTGNSTQALTSYRPNEILWGHRFKPVFTGMHIGQKINRIDLSTLHDTYKESNTPPCSAEMFYKTQCKVDEGDDDCSSVSESNGYESGPASTYSTSYNQYSTTKTFLTDVEELSLDLNKDYMQHIPLMKESSA</sequence>
<evidence type="ECO:0000259" key="14">
    <source>
        <dbReference type="Pfam" id="PF01007"/>
    </source>
</evidence>